<keyword evidence="2" id="KW-1185">Reference proteome</keyword>
<dbReference type="eggNOG" id="ENOG502Z9JM">
    <property type="taxonomic scope" value="Bacteria"/>
</dbReference>
<proteinExistence type="predicted"/>
<name>N6Y7K9_THAL4</name>
<gene>
    <name evidence="1" type="ORF">C666_02365</name>
</gene>
<reference evidence="1 2" key="1">
    <citation type="submission" date="2012-09" db="EMBL/GenBank/DDBJ databases">
        <title>Draft Genome Sequences of 6 Strains from Genus Thauera.</title>
        <authorList>
            <person name="Liu B."/>
            <person name="Shapleigh J.P."/>
            <person name="Frostegard A.H."/>
        </authorList>
    </citation>
    <scope>NUCLEOTIDE SEQUENCE [LARGE SCALE GENOMIC DNA]</scope>
    <source>
        <strain evidence="2">47Lol / DSM 12138</strain>
    </source>
</reference>
<accession>N6Y7K9</accession>
<organism evidence="1 2">
    <name type="scientific">Thauera linaloolentis (strain DSM 12138 / JCM 21573 / CCUG 41526 / CIP 105981 / IAM 15112 / NBRC 102519 / 47Lol)</name>
    <dbReference type="NCBI Taxonomy" id="1123367"/>
    <lineage>
        <taxon>Bacteria</taxon>
        <taxon>Pseudomonadati</taxon>
        <taxon>Pseudomonadota</taxon>
        <taxon>Betaproteobacteria</taxon>
        <taxon>Rhodocyclales</taxon>
        <taxon>Zoogloeaceae</taxon>
        <taxon>Thauera</taxon>
    </lineage>
</organism>
<dbReference type="InterPro" id="IPR019651">
    <property type="entry name" value="Glutamate_DH_NAD-spec"/>
</dbReference>
<evidence type="ECO:0000313" key="1">
    <source>
        <dbReference type="EMBL" id="ENO90271.1"/>
    </source>
</evidence>
<dbReference type="AlphaFoldDB" id="N6Y7K9"/>
<dbReference type="Proteomes" id="UP000013232">
    <property type="component" value="Unassembled WGS sequence"/>
</dbReference>
<evidence type="ECO:0000313" key="2">
    <source>
        <dbReference type="Proteomes" id="UP000013232"/>
    </source>
</evidence>
<dbReference type="EMBL" id="AMXE01000004">
    <property type="protein sequence ID" value="ENO90271.1"/>
    <property type="molecule type" value="Genomic_DNA"/>
</dbReference>
<comment type="caution">
    <text evidence="1">The sequence shown here is derived from an EMBL/GenBank/DDBJ whole genome shotgun (WGS) entry which is preliminary data.</text>
</comment>
<dbReference type="Pfam" id="PF10712">
    <property type="entry name" value="NAD-GH"/>
    <property type="match status" value="1"/>
</dbReference>
<sequence length="623" mass="68747">MVAARAQLAQAGDGGIDPRPLVRIEQVAILCQRLFRSLDHALRLDLLFAQRAQHHVVAGVLDARFEHLRDLVVGQAIGWFHQHARLDAGRHFARGHRQQAIGIDLEGHTDARRARHHRRNAAQFEARQRTAVGNQFALALHDMEGHCRLAVLEGGELLRPRNRQRGIARHDLLHQPAHGLQTERQRNDVEQQPVVLLRAVAGQHVGLHRGAKRNHLVRVEVGQRLLAEEGGDRALDLGHARRAADHHHALDLFGRQSGIAQRFAHRRQGLLYQVAGHVGELVAGDDDVDQLARAQAQVDGRLFAGREQFLHFARFHLQPAGVFQRRRIDVGAFEDGAEQPVVEIVATQRRIAIRRQHFENAARQLENRQVEGAAAKVVHRVDPFGCVVQAIGHRSRRRLVEQAQHIQAGQACCILGRLPLGIVEIGRHRDDHADQPAAQAGFGAYAQHTQNFGRNLDRAFHALHGTQPHHARAVLEIVGHGLDMGHVLEAAPHETLCRHDGVAWIGGLRLERAQPGLGAAVYVIAHHRGQHRAAGLVRQAHGDPVAHAGNERVGGPQVDAHREPVLVRFGGHAGFGNLQQGHRGIGAYCCFQPSSASRASSISCWSFSMNISRRTVSAAPARS</sequence>
<protein>
    <submittedName>
        <fullName evidence="1">NAD-specific glutamate dehydrogenase</fullName>
    </submittedName>
</protein>